<dbReference type="AlphaFoldDB" id="A0A1X6P8G1"/>
<feature type="compositionally biased region" description="Low complexity" evidence="1">
    <location>
        <begin position="251"/>
        <end position="260"/>
    </location>
</feature>
<organism evidence="2 3">
    <name type="scientific">Porphyra umbilicalis</name>
    <name type="common">Purple laver</name>
    <name type="synonym">Red alga</name>
    <dbReference type="NCBI Taxonomy" id="2786"/>
    <lineage>
        <taxon>Eukaryota</taxon>
        <taxon>Rhodophyta</taxon>
        <taxon>Bangiophyceae</taxon>
        <taxon>Bangiales</taxon>
        <taxon>Bangiaceae</taxon>
        <taxon>Porphyra</taxon>
    </lineage>
</organism>
<keyword evidence="3" id="KW-1185">Reference proteome</keyword>
<dbReference type="Proteomes" id="UP000218209">
    <property type="component" value="Unassembled WGS sequence"/>
</dbReference>
<reference evidence="2 3" key="1">
    <citation type="submission" date="2017-03" db="EMBL/GenBank/DDBJ databases">
        <title>WGS assembly of Porphyra umbilicalis.</title>
        <authorList>
            <person name="Brawley S.H."/>
            <person name="Blouin N.A."/>
            <person name="Ficko-Blean E."/>
            <person name="Wheeler G.L."/>
            <person name="Lohr M."/>
            <person name="Goodson H.V."/>
            <person name="Jenkins J.W."/>
            <person name="Blaby-Haas C.E."/>
            <person name="Helliwell K.E."/>
            <person name="Chan C."/>
            <person name="Marriage T."/>
            <person name="Bhattacharya D."/>
            <person name="Klein A.S."/>
            <person name="Badis Y."/>
            <person name="Brodie J."/>
            <person name="Cao Y."/>
            <person name="Collen J."/>
            <person name="Dittami S.M."/>
            <person name="Gachon C.M."/>
            <person name="Green B.R."/>
            <person name="Karpowicz S."/>
            <person name="Kim J.W."/>
            <person name="Kudahl U."/>
            <person name="Lin S."/>
            <person name="Michel G."/>
            <person name="Mittag M."/>
            <person name="Olson B.J."/>
            <person name="Pangilinan J."/>
            <person name="Peng Y."/>
            <person name="Qiu H."/>
            <person name="Shu S."/>
            <person name="Singer J.T."/>
            <person name="Smith A.G."/>
            <person name="Sprecher B.N."/>
            <person name="Wagner V."/>
            <person name="Wang W."/>
            <person name="Wang Z.-Y."/>
            <person name="Yan J."/>
            <person name="Yarish C."/>
            <person name="Zoeuner-Riek S."/>
            <person name="Zhuang Y."/>
            <person name="Zou Y."/>
            <person name="Lindquist E.A."/>
            <person name="Grimwood J."/>
            <person name="Barry K."/>
            <person name="Rokhsar D.S."/>
            <person name="Schmutz J."/>
            <person name="Stiller J.W."/>
            <person name="Grossman A.R."/>
            <person name="Prochnik S.E."/>
        </authorList>
    </citation>
    <scope>NUCLEOTIDE SEQUENCE [LARGE SCALE GENOMIC DNA]</scope>
    <source>
        <strain evidence="2">4086291</strain>
    </source>
</reference>
<evidence type="ECO:0000313" key="3">
    <source>
        <dbReference type="Proteomes" id="UP000218209"/>
    </source>
</evidence>
<sequence>MRTLRWLASLAGVPALLLSIVLATLVDRLDGALFSSATPPFSPTQRHTLSGDARLPVASRTSLPVTSRRVLPREMSGAYRFAGSFKRHPCPTSFNFGDGVAKDATKLSGYVYQGSVVLQGGATCEPTASITTVTTIFGQIPKSMAELGLSNGTRLLRTSNQPLVAWADSAGFFRGAWACGESPAWPDDTFVLWGDAALSWSSLGIRLKKGLRHMVFLTPKELMCAYSAPALAAGTPAPNGTTGGAGGGAQAGNRPRAPRR</sequence>
<feature type="region of interest" description="Disordered" evidence="1">
    <location>
        <begin position="236"/>
        <end position="260"/>
    </location>
</feature>
<feature type="compositionally biased region" description="Gly residues" evidence="1">
    <location>
        <begin position="241"/>
        <end position="250"/>
    </location>
</feature>
<protein>
    <submittedName>
        <fullName evidence="2">Uncharacterized protein</fullName>
    </submittedName>
</protein>
<evidence type="ECO:0000256" key="1">
    <source>
        <dbReference type="SAM" id="MobiDB-lite"/>
    </source>
</evidence>
<name>A0A1X6P8G1_PORUM</name>
<proteinExistence type="predicted"/>
<evidence type="ECO:0000313" key="2">
    <source>
        <dbReference type="EMBL" id="OSX77181.1"/>
    </source>
</evidence>
<gene>
    <name evidence="2" type="ORF">BU14_0159s0036</name>
</gene>
<accession>A0A1X6P8G1</accession>
<dbReference type="EMBL" id="KV918845">
    <property type="protein sequence ID" value="OSX77181.1"/>
    <property type="molecule type" value="Genomic_DNA"/>
</dbReference>